<evidence type="ECO:0008006" key="4">
    <source>
        <dbReference type="Google" id="ProtNLM"/>
    </source>
</evidence>
<proteinExistence type="predicted"/>
<accession>A0A511X1D9</accession>
<feature type="transmembrane region" description="Helical" evidence="1">
    <location>
        <begin position="174"/>
        <end position="198"/>
    </location>
</feature>
<organism evidence="2 3">
    <name type="scientific">Halolactibacillus alkaliphilus</name>
    <dbReference type="NCBI Taxonomy" id="442899"/>
    <lineage>
        <taxon>Bacteria</taxon>
        <taxon>Bacillati</taxon>
        <taxon>Bacillota</taxon>
        <taxon>Bacilli</taxon>
        <taxon>Bacillales</taxon>
        <taxon>Bacillaceae</taxon>
        <taxon>Halolactibacillus</taxon>
    </lineage>
</organism>
<keyword evidence="1" id="KW-0472">Membrane</keyword>
<feature type="transmembrane region" description="Helical" evidence="1">
    <location>
        <begin position="79"/>
        <end position="96"/>
    </location>
</feature>
<evidence type="ECO:0000313" key="2">
    <source>
        <dbReference type="EMBL" id="GEN56763.1"/>
    </source>
</evidence>
<comment type="caution">
    <text evidence="2">The sequence shown here is derived from an EMBL/GenBank/DDBJ whole genome shotgun (WGS) entry which is preliminary data.</text>
</comment>
<evidence type="ECO:0000313" key="3">
    <source>
        <dbReference type="Proteomes" id="UP000321400"/>
    </source>
</evidence>
<dbReference type="AlphaFoldDB" id="A0A511X1D9"/>
<keyword evidence="3" id="KW-1185">Reference proteome</keyword>
<protein>
    <recommendedName>
        <fullName evidence="4">DUF1538 domain-containing protein</fullName>
    </recommendedName>
</protein>
<dbReference type="STRING" id="442899.SAMN05720591_11213"/>
<gene>
    <name evidence="2" type="ORF">HAL01_12270</name>
</gene>
<dbReference type="OrthoDB" id="9805989at2"/>
<reference evidence="2 3" key="1">
    <citation type="submission" date="2019-07" db="EMBL/GenBank/DDBJ databases">
        <title>Whole genome shotgun sequence of Halolactibacillus alkaliphilus NBRC 103919.</title>
        <authorList>
            <person name="Hosoyama A."/>
            <person name="Uohara A."/>
            <person name="Ohji S."/>
            <person name="Ichikawa N."/>
        </authorList>
    </citation>
    <scope>NUCLEOTIDE SEQUENCE [LARGE SCALE GENOMIC DNA]</scope>
    <source>
        <strain evidence="2 3">NBRC 103919</strain>
    </source>
</reference>
<dbReference type="Pfam" id="PF07556">
    <property type="entry name" value="DUF1538"/>
    <property type="match status" value="1"/>
</dbReference>
<feature type="transmembrane region" description="Helical" evidence="1">
    <location>
        <begin position="40"/>
        <end position="58"/>
    </location>
</feature>
<keyword evidence="1" id="KW-0812">Transmembrane</keyword>
<dbReference type="RefSeq" id="WP_089801441.1">
    <property type="nucleotide sequence ID" value="NZ_BJYE01000012.1"/>
</dbReference>
<feature type="transmembrane region" description="Helical" evidence="1">
    <location>
        <begin position="12"/>
        <end position="34"/>
    </location>
</feature>
<sequence length="230" mass="23720">MSTLKETLIDVLKSFLPLSMLITILQFTVVFLPMEVFIDFILGAILASVGIYLFLLGVEVGLSPVGEMVGSSLSKTGKLSLILTFGFLLGFVVTVAEPGVQVLSNQVEFVSGGEVPGVMLLLFVSLGVGIFVALALLRMIVNVSLLKLLGGGYLAIFLLALMTPKSFVPIALDAGGATTGAMAVPFILALGVGVTSVLSKKANSGESFGLIALASVGPVIAVLLLGVIYG</sequence>
<feature type="transmembrane region" description="Helical" evidence="1">
    <location>
        <begin position="144"/>
        <end position="162"/>
    </location>
</feature>
<dbReference type="EMBL" id="BJYE01000012">
    <property type="protein sequence ID" value="GEN56763.1"/>
    <property type="molecule type" value="Genomic_DNA"/>
</dbReference>
<feature type="transmembrane region" description="Helical" evidence="1">
    <location>
        <begin position="210"/>
        <end position="229"/>
    </location>
</feature>
<dbReference type="Proteomes" id="UP000321400">
    <property type="component" value="Unassembled WGS sequence"/>
</dbReference>
<dbReference type="InterPro" id="IPR011435">
    <property type="entry name" value="UmpAB"/>
</dbReference>
<keyword evidence="1" id="KW-1133">Transmembrane helix</keyword>
<feature type="transmembrane region" description="Helical" evidence="1">
    <location>
        <begin position="116"/>
        <end position="137"/>
    </location>
</feature>
<name>A0A511X1D9_9BACI</name>
<evidence type="ECO:0000256" key="1">
    <source>
        <dbReference type="SAM" id="Phobius"/>
    </source>
</evidence>